<proteinExistence type="predicted"/>
<accession>A0A915KM79</accession>
<reference evidence="2" key="1">
    <citation type="submission" date="2022-11" db="UniProtKB">
        <authorList>
            <consortium name="WormBaseParasite"/>
        </authorList>
    </citation>
    <scope>IDENTIFICATION</scope>
</reference>
<dbReference type="WBParaSite" id="nRc.2.0.1.t39544-RA">
    <property type="protein sequence ID" value="nRc.2.0.1.t39544-RA"/>
    <property type="gene ID" value="nRc.2.0.1.g39544"/>
</dbReference>
<name>A0A915KM79_ROMCU</name>
<evidence type="ECO:0000313" key="1">
    <source>
        <dbReference type="Proteomes" id="UP000887565"/>
    </source>
</evidence>
<dbReference type="AlphaFoldDB" id="A0A915KM79"/>
<keyword evidence="1" id="KW-1185">Reference proteome</keyword>
<evidence type="ECO:0000313" key="2">
    <source>
        <dbReference type="WBParaSite" id="nRc.2.0.1.t39544-RA"/>
    </source>
</evidence>
<organism evidence="1 2">
    <name type="scientific">Romanomermis culicivorax</name>
    <name type="common">Nematode worm</name>
    <dbReference type="NCBI Taxonomy" id="13658"/>
    <lineage>
        <taxon>Eukaryota</taxon>
        <taxon>Metazoa</taxon>
        <taxon>Ecdysozoa</taxon>
        <taxon>Nematoda</taxon>
        <taxon>Enoplea</taxon>
        <taxon>Dorylaimia</taxon>
        <taxon>Mermithida</taxon>
        <taxon>Mermithoidea</taxon>
        <taxon>Mermithidae</taxon>
        <taxon>Romanomermis</taxon>
    </lineage>
</organism>
<sequence length="122" mass="14035">MMEVITKNLKEAGFSTEALFFTKIGRIIASALRSIFAIIELTILKSFLGKQGPMSCKSATFTTCAVNSFWQFVWANASHHRTMRRGETCFALLPWLFSYFVKAWTTKLLNPKKWLKKHESSY</sequence>
<dbReference type="Proteomes" id="UP000887565">
    <property type="component" value="Unplaced"/>
</dbReference>
<protein>
    <submittedName>
        <fullName evidence="2">Uncharacterized protein</fullName>
    </submittedName>
</protein>